<dbReference type="Gene3D" id="3.40.50.150">
    <property type="entry name" value="Vaccinia Virus protein VP39"/>
    <property type="match status" value="1"/>
</dbReference>
<comment type="caution">
    <text evidence="12">The sequence shown here is derived from an EMBL/GenBank/DDBJ whole genome shotgun (WGS) entry which is preliminary data.</text>
</comment>
<dbReference type="SUPFAM" id="SSF53335">
    <property type="entry name" value="S-adenosyl-L-methionine-dependent methyltransferases"/>
    <property type="match status" value="1"/>
</dbReference>
<sequence>MTSVSRDSARAESLRTALVQELLDARMIQDERVAAAFRAVPRHVFVPHVPLEVAYADDVVPMKQNQAGVLTSSVSQPSIVALMLEQAAIRPGDRVLEIGSGGYNAALLQELTGPDGAVTTVDIDPEVAERARASLDEAGYGDVAVVQGDGAFGAPERAPYDRIVVTATAWDIATAWLRQLRPGGRIVVPLRLRGQTRSIAFDVAGDHLESRSTTLCGFVSMQGVDADYERLVPLQGAQLTFDEDQEGEPHPRNEVLALPVEQSWSRVEVDREEPLLDLYLWLASTLPGFCVLTGEEWSWVPAVATTDSLVYLSTRTGRDESHLELGCSGHGPDAGDLLDRMVDQVQTWDAQHRAGPGPSFQVHAAGADLPPGFHVARRHSYITVLWEEPAAADC</sequence>
<dbReference type="NCBIfam" id="TIGR04364">
    <property type="entry name" value="methyltran_FxLD"/>
    <property type="match status" value="1"/>
</dbReference>
<reference evidence="12 13" key="1">
    <citation type="submission" date="2020-03" db="EMBL/GenBank/DDBJ databases">
        <title>Sequencing the genomes of 1000 actinobacteria strains.</title>
        <authorList>
            <person name="Klenk H.-P."/>
        </authorList>
    </citation>
    <scope>NUCLEOTIDE SEQUENCE [LARGE SCALE GENOMIC DNA]</scope>
    <source>
        <strain evidence="12 13">DSM 45490</strain>
    </source>
</reference>
<organism evidence="12 13">
    <name type="scientific">Kribbella shirazensis</name>
    <dbReference type="NCBI Taxonomy" id="1105143"/>
    <lineage>
        <taxon>Bacteria</taxon>
        <taxon>Bacillati</taxon>
        <taxon>Actinomycetota</taxon>
        <taxon>Actinomycetes</taxon>
        <taxon>Propionibacteriales</taxon>
        <taxon>Kribbellaceae</taxon>
        <taxon>Kribbella</taxon>
    </lineage>
</organism>
<keyword evidence="7 12" id="KW-0808">Transferase</keyword>
<keyword evidence="6 12" id="KW-0489">Methyltransferase</keyword>
<dbReference type="InterPro" id="IPR000682">
    <property type="entry name" value="PCMT"/>
</dbReference>
<dbReference type="GO" id="GO:0032259">
    <property type="term" value="P:methylation"/>
    <property type="evidence" value="ECO:0007669"/>
    <property type="project" value="UniProtKB-KW"/>
</dbReference>
<dbReference type="CDD" id="cd02440">
    <property type="entry name" value="AdoMet_MTases"/>
    <property type="match status" value="1"/>
</dbReference>
<comment type="subcellular location">
    <subcellularLocation>
        <location evidence="1">Cytoplasm</location>
    </subcellularLocation>
</comment>
<evidence type="ECO:0000313" key="13">
    <source>
        <dbReference type="Proteomes" id="UP000555407"/>
    </source>
</evidence>
<evidence type="ECO:0000256" key="9">
    <source>
        <dbReference type="ARBA" id="ARBA00030757"/>
    </source>
</evidence>
<dbReference type="EC" id="2.1.1.77" evidence="3"/>
<evidence type="ECO:0000313" key="12">
    <source>
        <dbReference type="EMBL" id="NIK58737.1"/>
    </source>
</evidence>
<evidence type="ECO:0000256" key="10">
    <source>
        <dbReference type="ARBA" id="ARBA00031323"/>
    </source>
</evidence>
<gene>
    <name evidence="12" type="ORF">BJY22_004454</name>
</gene>
<comment type="similarity">
    <text evidence="2">Belongs to the methyltransferase superfamily. L-isoaspartyl/D-aspartyl protein methyltransferase family.</text>
</comment>
<keyword evidence="8" id="KW-0949">S-adenosyl-L-methionine</keyword>
<dbReference type="InterPro" id="IPR027573">
    <property type="entry name" value="Methyltran_FxLD"/>
</dbReference>
<evidence type="ECO:0000256" key="3">
    <source>
        <dbReference type="ARBA" id="ARBA00011890"/>
    </source>
</evidence>
<evidence type="ECO:0000256" key="7">
    <source>
        <dbReference type="ARBA" id="ARBA00022679"/>
    </source>
</evidence>
<dbReference type="InterPro" id="IPR029063">
    <property type="entry name" value="SAM-dependent_MTases_sf"/>
</dbReference>
<keyword evidence="5" id="KW-0963">Cytoplasm</keyword>
<dbReference type="RefSeq" id="WP_167209748.1">
    <property type="nucleotide sequence ID" value="NZ_JAASRO010000001.1"/>
</dbReference>
<name>A0A7X5VCP8_9ACTN</name>
<evidence type="ECO:0000256" key="11">
    <source>
        <dbReference type="ARBA" id="ARBA00031350"/>
    </source>
</evidence>
<dbReference type="GO" id="GO:0005737">
    <property type="term" value="C:cytoplasm"/>
    <property type="evidence" value="ECO:0007669"/>
    <property type="project" value="UniProtKB-SubCell"/>
</dbReference>
<evidence type="ECO:0000256" key="2">
    <source>
        <dbReference type="ARBA" id="ARBA00005369"/>
    </source>
</evidence>
<evidence type="ECO:0000256" key="8">
    <source>
        <dbReference type="ARBA" id="ARBA00022691"/>
    </source>
</evidence>
<dbReference type="PANTHER" id="PTHR11579">
    <property type="entry name" value="PROTEIN-L-ISOASPARTATE O-METHYLTRANSFERASE"/>
    <property type="match status" value="1"/>
</dbReference>
<evidence type="ECO:0000256" key="1">
    <source>
        <dbReference type="ARBA" id="ARBA00004496"/>
    </source>
</evidence>
<keyword evidence="13" id="KW-1185">Reference proteome</keyword>
<evidence type="ECO:0000256" key="4">
    <source>
        <dbReference type="ARBA" id="ARBA00013346"/>
    </source>
</evidence>
<dbReference type="Pfam" id="PF01135">
    <property type="entry name" value="PCMT"/>
    <property type="match status" value="1"/>
</dbReference>
<evidence type="ECO:0000256" key="5">
    <source>
        <dbReference type="ARBA" id="ARBA00022490"/>
    </source>
</evidence>
<dbReference type="AlphaFoldDB" id="A0A7X5VCP8"/>
<dbReference type="Proteomes" id="UP000555407">
    <property type="component" value="Unassembled WGS sequence"/>
</dbReference>
<proteinExistence type="inferred from homology"/>
<dbReference type="PANTHER" id="PTHR11579:SF0">
    <property type="entry name" value="PROTEIN-L-ISOASPARTATE(D-ASPARTATE) O-METHYLTRANSFERASE"/>
    <property type="match status" value="1"/>
</dbReference>
<protein>
    <recommendedName>
        <fullName evidence="4">Protein-L-isoaspartate O-methyltransferase</fullName>
        <ecNumber evidence="3">2.1.1.77</ecNumber>
    </recommendedName>
    <alternativeName>
        <fullName evidence="11">L-isoaspartyl protein carboxyl methyltransferase</fullName>
    </alternativeName>
    <alternativeName>
        <fullName evidence="9">Protein L-isoaspartyl methyltransferase</fullName>
    </alternativeName>
    <alternativeName>
        <fullName evidence="10">Protein-beta-aspartate methyltransferase</fullName>
    </alternativeName>
</protein>
<accession>A0A7X5VCP8</accession>
<evidence type="ECO:0000256" key="6">
    <source>
        <dbReference type="ARBA" id="ARBA00022603"/>
    </source>
</evidence>
<dbReference type="GO" id="GO:0004719">
    <property type="term" value="F:protein-L-isoaspartate (D-aspartate) O-methyltransferase activity"/>
    <property type="evidence" value="ECO:0007669"/>
    <property type="project" value="UniProtKB-EC"/>
</dbReference>
<dbReference type="EMBL" id="JAASRO010000001">
    <property type="protein sequence ID" value="NIK58737.1"/>
    <property type="molecule type" value="Genomic_DNA"/>
</dbReference>